<dbReference type="EMBL" id="LBZM01000020">
    <property type="protein sequence ID" value="KKR71735.1"/>
    <property type="molecule type" value="Genomic_DNA"/>
</dbReference>
<evidence type="ECO:0000313" key="2">
    <source>
        <dbReference type="Proteomes" id="UP000034664"/>
    </source>
</evidence>
<evidence type="ECO:0000313" key="1">
    <source>
        <dbReference type="EMBL" id="KKR71735.1"/>
    </source>
</evidence>
<dbReference type="Proteomes" id="UP000034664">
    <property type="component" value="Unassembled WGS sequence"/>
</dbReference>
<organism evidence="1 2">
    <name type="scientific">Candidatus Roizmanbacteria bacterium GW2011_GWB1_40_7</name>
    <dbReference type="NCBI Taxonomy" id="1618482"/>
    <lineage>
        <taxon>Bacteria</taxon>
        <taxon>Candidatus Roizmaniibacteriota</taxon>
    </lineage>
</organism>
<reference evidence="1 2" key="1">
    <citation type="journal article" date="2015" name="Nature">
        <title>rRNA introns, odd ribosomes, and small enigmatic genomes across a large radiation of phyla.</title>
        <authorList>
            <person name="Brown C.T."/>
            <person name="Hug L.A."/>
            <person name="Thomas B.C."/>
            <person name="Sharon I."/>
            <person name="Castelle C.J."/>
            <person name="Singh A."/>
            <person name="Wilkins M.J."/>
            <person name="Williams K.H."/>
            <person name="Banfield J.F."/>
        </authorList>
    </citation>
    <scope>NUCLEOTIDE SEQUENCE [LARGE SCALE GENOMIC DNA]</scope>
</reference>
<comment type="caution">
    <text evidence="1">The sequence shown here is derived from an EMBL/GenBank/DDBJ whole genome shotgun (WGS) entry which is preliminary data.</text>
</comment>
<sequence>MEIPKGWDQFNIGDVIATEVINGEWDDLQVSPDEIWRIRNAVNVGEDCAIEIALALHDARARELLSGIAV</sequence>
<protein>
    <submittedName>
        <fullName evidence="1">Uncharacterized protein</fullName>
    </submittedName>
</protein>
<dbReference type="AlphaFoldDB" id="A0A0G0VID0"/>
<accession>A0A0G0VID0</accession>
<gene>
    <name evidence="1" type="ORF">UU14_C0020G0008</name>
</gene>
<name>A0A0G0VID0_9BACT</name>
<proteinExistence type="predicted"/>